<keyword evidence="1" id="KW-1015">Disulfide bond</keyword>
<feature type="region of interest" description="Disordered" evidence="3">
    <location>
        <begin position="212"/>
        <end position="234"/>
    </location>
</feature>
<evidence type="ECO:0000313" key="10">
    <source>
        <dbReference type="RefSeq" id="XP_022088401.1"/>
    </source>
</evidence>
<reference evidence="8 9" key="1">
    <citation type="submission" date="2025-04" db="UniProtKB">
        <authorList>
            <consortium name="RefSeq"/>
        </authorList>
    </citation>
    <scope>IDENTIFICATION</scope>
</reference>
<proteinExistence type="predicted"/>
<accession>A0A8B7Y9L1</accession>
<dbReference type="AlphaFoldDB" id="A0A8B7Y9L1"/>
<dbReference type="RefSeq" id="XP_022088382.1">
    <property type="nucleotide sequence ID" value="XM_022232690.1"/>
</dbReference>
<dbReference type="RefSeq" id="XP_022088390.1">
    <property type="nucleotide sequence ID" value="XM_022232698.1"/>
</dbReference>
<name>A0A8B7Y9L1_ACAPL</name>
<dbReference type="Proteomes" id="UP000694845">
    <property type="component" value="Unplaced"/>
</dbReference>
<keyword evidence="4" id="KW-1133">Transmembrane helix</keyword>
<dbReference type="RefSeq" id="XP_022088401.1">
    <property type="nucleotide sequence ID" value="XM_022232709.1"/>
</dbReference>
<evidence type="ECO:0000259" key="6">
    <source>
        <dbReference type="PROSITE" id="PS50923"/>
    </source>
</evidence>
<keyword evidence="5" id="KW-0732">Signal</keyword>
<dbReference type="KEGG" id="aplc:110978046"/>
<dbReference type="PROSITE" id="PS50923">
    <property type="entry name" value="SUSHI"/>
    <property type="match status" value="1"/>
</dbReference>
<keyword evidence="2" id="KW-0768">Sushi</keyword>
<feature type="signal peptide" evidence="5">
    <location>
        <begin position="1"/>
        <end position="25"/>
    </location>
</feature>
<keyword evidence="7" id="KW-1185">Reference proteome</keyword>
<evidence type="ECO:0000256" key="2">
    <source>
        <dbReference type="PROSITE-ProRule" id="PRU00302"/>
    </source>
</evidence>
<dbReference type="GeneID" id="110978046"/>
<sequence length="337" mass="38040">MVKMKTPFALKRVLILLCVLYNGDTSSIETSCGTLQCRKPSDTHISYLQTSQGVSSRCFDNGTIIHISCSRGFQHYVDHYQTTCDGETGEWQDKGSCEIELASLISVIAASVILLVFFSVAVLVLIWKSKRIREVNIDPEAAEQDPKADANVERVMFRQRNPDQLPPDGGDIEMAVFRRQDLNENPLNDAGAGVHYPQNHDQVRNHEVVEVHRPQDQDENPQNEADAGLHHPQNLDQVQNDGIAERYHQEGHDHEPDMEATLCVRKATQTEDFVNTTPRQSAATQTEIQMTDMNSWCEYHPLPLRHIDQIHIQWNHDCRSTPLSIDFGGEGSLVSMC</sequence>
<feature type="domain" description="Sushi" evidence="6">
    <location>
        <begin position="35"/>
        <end position="99"/>
    </location>
</feature>
<keyword evidence="4" id="KW-0812">Transmembrane</keyword>
<gene>
    <name evidence="8 9 10" type="primary">LOC110978046</name>
</gene>
<dbReference type="OrthoDB" id="10674401at2759"/>
<evidence type="ECO:0000256" key="4">
    <source>
        <dbReference type="SAM" id="Phobius"/>
    </source>
</evidence>
<protein>
    <submittedName>
        <fullName evidence="8 9">Uncharacterized protein LOC110978046</fullName>
    </submittedName>
</protein>
<evidence type="ECO:0000313" key="7">
    <source>
        <dbReference type="Proteomes" id="UP000694845"/>
    </source>
</evidence>
<dbReference type="InterPro" id="IPR000436">
    <property type="entry name" value="Sushi_SCR_CCP_dom"/>
</dbReference>
<feature type="transmembrane region" description="Helical" evidence="4">
    <location>
        <begin position="104"/>
        <end position="127"/>
    </location>
</feature>
<evidence type="ECO:0000256" key="1">
    <source>
        <dbReference type="ARBA" id="ARBA00023157"/>
    </source>
</evidence>
<organism evidence="7 10">
    <name type="scientific">Acanthaster planci</name>
    <name type="common">Crown-of-thorns starfish</name>
    <dbReference type="NCBI Taxonomy" id="133434"/>
    <lineage>
        <taxon>Eukaryota</taxon>
        <taxon>Metazoa</taxon>
        <taxon>Echinodermata</taxon>
        <taxon>Eleutherozoa</taxon>
        <taxon>Asterozoa</taxon>
        <taxon>Asteroidea</taxon>
        <taxon>Valvatacea</taxon>
        <taxon>Valvatida</taxon>
        <taxon>Acanthasteridae</taxon>
        <taxon>Acanthaster</taxon>
    </lineage>
</organism>
<evidence type="ECO:0000313" key="9">
    <source>
        <dbReference type="RefSeq" id="XP_022088390.1"/>
    </source>
</evidence>
<evidence type="ECO:0000256" key="3">
    <source>
        <dbReference type="SAM" id="MobiDB-lite"/>
    </source>
</evidence>
<feature type="chain" id="PRO_5044665542" evidence="5">
    <location>
        <begin position="26"/>
        <end position="337"/>
    </location>
</feature>
<keyword evidence="4" id="KW-0472">Membrane</keyword>
<comment type="caution">
    <text evidence="2">Lacks conserved residue(s) required for the propagation of feature annotation.</text>
</comment>
<evidence type="ECO:0000313" key="8">
    <source>
        <dbReference type="RefSeq" id="XP_022088382.1"/>
    </source>
</evidence>
<evidence type="ECO:0000256" key="5">
    <source>
        <dbReference type="SAM" id="SignalP"/>
    </source>
</evidence>